<protein>
    <submittedName>
        <fullName evidence="2">Uncharacterized protein</fullName>
    </submittedName>
</protein>
<evidence type="ECO:0000313" key="3">
    <source>
        <dbReference type="Proteomes" id="UP000002209"/>
    </source>
</evidence>
<organism evidence="2 3">
    <name type="scientific">Gemmatimonas aurantiaca (strain DSM 14586 / JCM 11422 / NBRC 100505 / T-27)</name>
    <dbReference type="NCBI Taxonomy" id="379066"/>
    <lineage>
        <taxon>Bacteria</taxon>
        <taxon>Pseudomonadati</taxon>
        <taxon>Gemmatimonadota</taxon>
        <taxon>Gemmatimonadia</taxon>
        <taxon>Gemmatimonadales</taxon>
        <taxon>Gemmatimonadaceae</taxon>
        <taxon>Gemmatimonas</taxon>
    </lineage>
</organism>
<dbReference type="STRING" id="379066.GAU_1072"/>
<reference evidence="3" key="1">
    <citation type="submission" date="2006-03" db="EMBL/GenBank/DDBJ databases">
        <title>Complete genome sequence of Gemmatimonas aurantiaca T-27 that represents a novel phylum Gemmatimonadetes.</title>
        <authorList>
            <person name="Takasaki K."/>
            <person name="Ichikawa N."/>
            <person name="Miura H."/>
            <person name="Matsushita S."/>
            <person name="Watanabe Y."/>
            <person name="Oguchi A."/>
            <person name="Ankai A."/>
            <person name="Yashiro I."/>
            <person name="Takahashi M."/>
            <person name="Terui Y."/>
            <person name="Fukui S."/>
            <person name="Yokoyama H."/>
            <person name="Tanikawa S."/>
            <person name="Hanada S."/>
            <person name="Kamagata Y."/>
            <person name="Fujita N."/>
        </authorList>
    </citation>
    <scope>NUCLEOTIDE SEQUENCE [LARGE SCALE GENOMIC DNA]</scope>
    <source>
        <strain evidence="3">T-27 / DSM 14586 / JCM 11422 / NBRC 100505</strain>
    </source>
</reference>
<feature type="region of interest" description="Disordered" evidence="1">
    <location>
        <begin position="1"/>
        <end position="36"/>
    </location>
</feature>
<accession>C1A7A4</accession>
<dbReference type="eggNOG" id="ENOG50315FB">
    <property type="taxonomic scope" value="Bacteria"/>
</dbReference>
<dbReference type="Proteomes" id="UP000002209">
    <property type="component" value="Chromosome"/>
</dbReference>
<evidence type="ECO:0000313" key="2">
    <source>
        <dbReference type="EMBL" id="BAH38114.1"/>
    </source>
</evidence>
<keyword evidence="3" id="KW-1185">Reference proteome</keyword>
<dbReference type="KEGG" id="gau:GAU_1072"/>
<feature type="compositionally biased region" description="Polar residues" evidence="1">
    <location>
        <begin position="1"/>
        <end position="24"/>
    </location>
</feature>
<dbReference type="EMBL" id="AP009153">
    <property type="protein sequence ID" value="BAH38114.1"/>
    <property type="molecule type" value="Genomic_DNA"/>
</dbReference>
<dbReference type="HOGENOM" id="CLU_134953_2_0_0"/>
<sequence>MNCNDATTCPTLMSESAPETNSAPESVDAIPATPEQRQRLDRVRDDLLRVHRALLHVERERYEKVKGRLANNSAFLQLVINDPWFDWLRPMAQLVLLIDERLADKKQLLGAGEAKALFDRSRLLLQADSEGDAFQRLYYQAVQHSPDLAVLARQVALGLASGLDGGKA</sequence>
<dbReference type="AlphaFoldDB" id="C1A7A4"/>
<evidence type="ECO:0000256" key="1">
    <source>
        <dbReference type="SAM" id="MobiDB-lite"/>
    </source>
</evidence>
<gene>
    <name evidence="2" type="ordered locus">GAU_1072</name>
</gene>
<proteinExistence type="predicted"/>
<name>C1A7A4_GEMAT</name>